<dbReference type="RefSeq" id="WP_187725072.1">
    <property type="nucleotide sequence ID" value="NZ_CP060783.1"/>
</dbReference>
<protein>
    <submittedName>
        <fullName evidence="1">Uncharacterized protein</fullName>
    </submittedName>
</protein>
<accession>A0A7H0GMG7</accession>
<keyword evidence="2" id="KW-1185">Reference proteome</keyword>
<dbReference type="KEGG" id="daer:H9K75_05595"/>
<name>A0A7H0GMG7_9BURK</name>
<sequence length="150" mass="17297">MTRQLELLNAWFDALRPQFAHLRLSVYPIAARGHDGLFIVVGNAELPGQLRRRSWHIQTRTYAEILPLAWEYARKIITEQMGIACWEGFKERHEQTVFESTAEQAVFIRYRYDAITESSLRATPPSELMPMLQDFSVPPLPPAQIISSIN</sequence>
<dbReference type="EMBL" id="CP060783">
    <property type="protein sequence ID" value="QNP49483.1"/>
    <property type="molecule type" value="Genomic_DNA"/>
</dbReference>
<evidence type="ECO:0000313" key="1">
    <source>
        <dbReference type="EMBL" id="QNP49483.1"/>
    </source>
</evidence>
<evidence type="ECO:0000313" key="2">
    <source>
        <dbReference type="Proteomes" id="UP000516028"/>
    </source>
</evidence>
<proteinExistence type="predicted"/>
<dbReference type="Proteomes" id="UP000516028">
    <property type="component" value="Chromosome"/>
</dbReference>
<gene>
    <name evidence="1" type="ORF">H9K75_05595</name>
</gene>
<organism evidence="1 2">
    <name type="scientific">Diaphorobacter aerolatus</name>
    <dbReference type="NCBI Taxonomy" id="1288495"/>
    <lineage>
        <taxon>Bacteria</taxon>
        <taxon>Pseudomonadati</taxon>
        <taxon>Pseudomonadota</taxon>
        <taxon>Betaproteobacteria</taxon>
        <taxon>Burkholderiales</taxon>
        <taxon>Comamonadaceae</taxon>
        <taxon>Diaphorobacter</taxon>
    </lineage>
</organism>
<reference evidence="1 2" key="1">
    <citation type="submission" date="2020-08" db="EMBL/GenBank/DDBJ databases">
        <title>Genome sequence of Diaphorobacter aerolatus KACC 16536T.</title>
        <authorList>
            <person name="Hyun D.-W."/>
            <person name="Bae J.-W."/>
        </authorList>
    </citation>
    <scope>NUCLEOTIDE SEQUENCE [LARGE SCALE GENOMIC DNA]</scope>
    <source>
        <strain evidence="1 2">KACC 16536</strain>
    </source>
</reference>
<dbReference type="AlphaFoldDB" id="A0A7H0GMG7"/>